<dbReference type="Gene3D" id="1.20.1720.10">
    <property type="entry name" value="Multidrug resistance protein D"/>
    <property type="match status" value="1"/>
</dbReference>
<feature type="transmembrane region" description="Helical" evidence="8">
    <location>
        <begin position="282"/>
        <end position="303"/>
    </location>
</feature>
<dbReference type="GO" id="GO:0005886">
    <property type="term" value="C:plasma membrane"/>
    <property type="evidence" value="ECO:0007669"/>
    <property type="project" value="UniProtKB-SubCell"/>
</dbReference>
<reference evidence="10 11" key="1">
    <citation type="submission" date="2020-04" db="EMBL/GenBank/DDBJ databases">
        <title>Zoogloea sp. G-4-1-14 isolated from soil.</title>
        <authorList>
            <person name="Dahal R.H."/>
        </authorList>
    </citation>
    <scope>NUCLEOTIDE SEQUENCE [LARGE SCALE GENOMIC DNA]</scope>
    <source>
        <strain evidence="10 11">G-4-1-14</strain>
    </source>
</reference>
<sequence>MATDTCRLPRGPVIVNDGISSARYRLLVILTVVLATGSMVVEATIINVAIPAIMRQFSISTEDAQWLSTGFLGAMVTTMLLAAWFERSFGPRLTYAGALVLFSLASLAGGLADSMPLLIAARIAQGAISGLIQPLGLVVIFRVFAPSERGRAMSAFGLGVVLAPAIGPALGGYLVDLASWRAIFFVTLPLCVAGIFLSLRYLPARDASSPQQSFDVPGLVLIALFIFCLLTGFAVGHADGWTAPAFLLRLGVGLAVTVALVIWEMRIPYPLLQLRLFYNRRFAASAMVAFAYGLGLYGSTYLLPLYVQTVLHYDAGLSGLMLLPGGLAMALSITAAGRLLDRFAAHSLIVVGLLCFAVSFLLIGSGVVVRSFAVLAVLIALGRIGLGMTIPSLNLGALQLVESPQLAQASGTLNFIRQLGGAIGVNVLTIFFSWLDAEGRERGLDTAAAMDKAFSVCFMVVGLVFLLAVVPAMRMRMRVGPAEGALGSKDGS</sequence>
<feature type="transmembrane region" description="Helical" evidence="8">
    <location>
        <begin position="156"/>
        <end position="175"/>
    </location>
</feature>
<evidence type="ECO:0000256" key="1">
    <source>
        <dbReference type="ARBA" id="ARBA00004651"/>
    </source>
</evidence>
<feature type="domain" description="Major facilitator superfamily (MFS) profile" evidence="9">
    <location>
        <begin position="28"/>
        <end position="480"/>
    </location>
</feature>
<keyword evidence="3" id="KW-0813">Transport</keyword>
<feature type="transmembrane region" description="Helical" evidence="8">
    <location>
        <begin position="453"/>
        <end position="473"/>
    </location>
</feature>
<dbReference type="Gene3D" id="1.20.1250.20">
    <property type="entry name" value="MFS general substrate transporter like domains"/>
    <property type="match status" value="1"/>
</dbReference>
<evidence type="ECO:0000256" key="8">
    <source>
        <dbReference type="SAM" id="Phobius"/>
    </source>
</evidence>
<gene>
    <name evidence="10" type="ORF">HHL15_24140</name>
</gene>
<feature type="transmembrane region" description="Helical" evidence="8">
    <location>
        <begin position="92"/>
        <end position="111"/>
    </location>
</feature>
<evidence type="ECO:0000256" key="4">
    <source>
        <dbReference type="ARBA" id="ARBA00022475"/>
    </source>
</evidence>
<feature type="transmembrane region" description="Helical" evidence="8">
    <location>
        <begin position="241"/>
        <end position="262"/>
    </location>
</feature>
<dbReference type="SUPFAM" id="SSF103473">
    <property type="entry name" value="MFS general substrate transporter"/>
    <property type="match status" value="1"/>
</dbReference>
<accession>A0A848G9H8</accession>
<dbReference type="NCBIfam" id="TIGR00711">
    <property type="entry name" value="efflux_EmrB"/>
    <property type="match status" value="1"/>
</dbReference>
<keyword evidence="4" id="KW-1003">Cell membrane</keyword>
<dbReference type="InterPro" id="IPR004638">
    <property type="entry name" value="EmrB-like"/>
</dbReference>
<comment type="similarity">
    <text evidence="2">Belongs to the major facilitator superfamily. EmrB family.</text>
</comment>
<feature type="transmembrane region" description="Helical" evidence="8">
    <location>
        <begin position="374"/>
        <end position="395"/>
    </location>
</feature>
<feature type="transmembrane region" description="Helical" evidence="8">
    <location>
        <begin position="348"/>
        <end position="368"/>
    </location>
</feature>
<feature type="transmembrane region" description="Helical" evidence="8">
    <location>
        <begin position="123"/>
        <end position="144"/>
    </location>
</feature>
<evidence type="ECO:0000256" key="3">
    <source>
        <dbReference type="ARBA" id="ARBA00022448"/>
    </source>
</evidence>
<keyword evidence="11" id="KW-1185">Reference proteome</keyword>
<protein>
    <submittedName>
        <fullName evidence="10">DHA2 family efflux MFS transporter permease subunit</fullName>
    </submittedName>
</protein>
<evidence type="ECO:0000313" key="10">
    <source>
        <dbReference type="EMBL" id="NML28847.1"/>
    </source>
</evidence>
<comment type="caution">
    <text evidence="10">The sequence shown here is derived from an EMBL/GenBank/DDBJ whole genome shotgun (WGS) entry which is preliminary data.</text>
</comment>
<dbReference type="PROSITE" id="PS50850">
    <property type="entry name" value="MFS"/>
    <property type="match status" value="1"/>
</dbReference>
<feature type="transmembrane region" description="Helical" evidence="8">
    <location>
        <begin position="315"/>
        <end position="336"/>
    </location>
</feature>
<evidence type="ECO:0000256" key="5">
    <source>
        <dbReference type="ARBA" id="ARBA00022692"/>
    </source>
</evidence>
<proteinExistence type="inferred from homology"/>
<feature type="transmembrane region" description="Helical" evidence="8">
    <location>
        <begin position="181"/>
        <end position="202"/>
    </location>
</feature>
<keyword evidence="5 8" id="KW-0812">Transmembrane</keyword>
<evidence type="ECO:0000259" key="9">
    <source>
        <dbReference type="PROSITE" id="PS50850"/>
    </source>
</evidence>
<dbReference type="RefSeq" id="WP_169148364.1">
    <property type="nucleotide sequence ID" value="NZ_JABBGA010000037.1"/>
</dbReference>
<evidence type="ECO:0000256" key="7">
    <source>
        <dbReference type="ARBA" id="ARBA00023136"/>
    </source>
</evidence>
<dbReference type="InterPro" id="IPR011701">
    <property type="entry name" value="MFS"/>
</dbReference>
<evidence type="ECO:0000256" key="6">
    <source>
        <dbReference type="ARBA" id="ARBA00022989"/>
    </source>
</evidence>
<comment type="subcellular location">
    <subcellularLocation>
        <location evidence="1">Cell membrane</location>
        <topology evidence="1">Multi-pass membrane protein</topology>
    </subcellularLocation>
</comment>
<evidence type="ECO:0000256" key="2">
    <source>
        <dbReference type="ARBA" id="ARBA00008537"/>
    </source>
</evidence>
<feature type="transmembrane region" description="Helical" evidence="8">
    <location>
        <begin position="26"/>
        <end position="54"/>
    </location>
</feature>
<feature type="transmembrane region" description="Helical" evidence="8">
    <location>
        <begin position="214"/>
        <end position="235"/>
    </location>
</feature>
<keyword evidence="6 8" id="KW-1133">Transmembrane helix</keyword>
<dbReference type="InterPro" id="IPR036259">
    <property type="entry name" value="MFS_trans_sf"/>
</dbReference>
<keyword evidence="7 8" id="KW-0472">Membrane</keyword>
<organism evidence="10 11">
    <name type="scientific">Zoogloea dura</name>
    <dbReference type="NCBI Taxonomy" id="2728840"/>
    <lineage>
        <taxon>Bacteria</taxon>
        <taxon>Pseudomonadati</taxon>
        <taxon>Pseudomonadota</taxon>
        <taxon>Betaproteobacteria</taxon>
        <taxon>Rhodocyclales</taxon>
        <taxon>Zoogloeaceae</taxon>
        <taxon>Zoogloea</taxon>
    </lineage>
</organism>
<evidence type="ECO:0000313" key="11">
    <source>
        <dbReference type="Proteomes" id="UP000580043"/>
    </source>
</evidence>
<dbReference type="PANTHER" id="PTHR42718">
    <property type="entry name" value="MAJOR FACILITATOR SUPERFAMILY MULTIDRUG TRANSPORTER MFSC"/>
    <property type="match status" value="1"/>
</dbReference>
<dbReference type="PANTHER" id="PTHR42718:SF9">
    <property type="entry name" value="MAJOR FACILITATOR SUPERFAMILY MULTIDRUG TRANSPORTER MFSC"/>
    <property type="match status" value="1"/>
</dbReference>
<dbReference type="EMBL" id="JABBGA010000037">
    <property type="protein sequence ID" value="NML28847.1"/>
    <property type="molecule type" value="Genomic_DNA"/>
</dbReference>
<name>A0A848G9H8_9RHOO</name>
<feature type="transmembrane region" description="Helical" evidence="8">
    <location>
        <begin position="66"/>
        <end position="85"/>
    </location>
</feature>
<feature type="transmembrane region" description="Helical" evidence="8">
    <location>
        <begin position="415"/>
        <end position="433"/>
    </location>
</feature>
<dbReference type="InterPro" id="IPR020846">
    <property type="entry name" value="MFS_dom"/>
</dbReference>
<dbReference type="PRINTS" id="PR01036">
    <property type="entry name" value="TCRTETB"/>
</dbReference>
<dbReference type="Pfam" id="PF07690">
    <property type="entry name" value="MFS_1"/>
    <property type="match status" value="1"/>
</dbReference>
<dbReference type="GO" id="GO:0022857">
    <property type="term" value="F:transmembrane transporter activity"/>
    <property type="evidence" value="ECO:0007669"/>
    <property type="project" value="InterPro"/>
</dbReference>
<dbReference type="Proteomes" id="UP000580043">
    <property type="component" value="Unassembled WGS sequence"/>
</dbReference>
<dbReference type="AlphaFoldDB" id="A0A848G9H8"/>